<evidence type="ECO:0000259" key="6">
    <source>
        <dbReference type="SMART" id="SM01009"/>
    </source>
</evidence>
<dbReference type="PANTHER" id="PTHR43003:SF13">
    <property type="entry name" value="DNA-3-METHYLADENINE GLYCOSYLASE 2"/>
    <property type="match status" value="1"/>
</dbReference>
<protein>
    <recommendedName>
        <fullName evidence="2">DNA-3-methyladenine glycosylase II</fullName>
        <ecNumber evidence="2">3.2.2.21</ecNumber>
    </recommendedName>
</protein>
<dbReference type="SMART" id="SM00478">
    <property type="entry name" value="ENDO3c"/>
    <property type="match status" value="1"/>
</dbReference>
<evidence type="ECO:0000313" key="7">
    <source>
        <dbReference type="EMBL" id="QDZ16616.1"/>
    </source>
</evidence>
<organism evidence="7 8">
    <name type="scientific">Humibacter ginsenosidimutans</name>
    <dbReference type="NCBI Taxonomy" id="2599293"/>
    <lineage>
        <taxon>Bacteria</taxon>
        <taxon>Bacillati</taxon>
        <taxon>Actinomycetota</taxon>
        <taxon>Actinomycetes</taxon>
        <taxon>Micrococcales</taxon>
        <taxon>Microbacteriaceae</taxon>
        <taxon>Humibacter</taxon>
    </lineage>
</organism>
<evidence type="ECO:0000256" key="1">
    <source>
        <dbReference type="ARBA" id="ARBA00000086"/>
    </source>
</evidence>
<keyword evidence="3" id="KW-0227">DNA damage</keyword>
<dbReference type="PANTHER" id="PTHR43003">
    <property type="entry name" value="DNA-3-METHYLADENINE GLYCOSYLASE"/>
    <property type="match status" value="1"/>
</dbReference>
<dbReference type="GO" id="GO:0032131">
    <property type="term" value="F:alkylated DNA binding"/>
    <property type="evidence" value="ECO:0007669"/>
    <property type="project" value="TreeGrafter"/>
</dbReference>
<dbReference type="GO" id="GO:0006307">
    <property type="term" value="P:DNA alkylation repair"/>
    <property type="evidence" value="ECO:0007669"/>
    <property type="project" value="TreeGrafter"/>
</dbReference>
<dbReference type="GO" id="GO:0006285">
    <property type="term" value="P:base-excision repair, AP site formation"/>
    <property type="evidence" value="ECO:0007669"/>
    <property type="project" value="TreeGrafter"/>
</dbReference>
<dbReference type="SUPFAM" id="SSF48150">
    <property type="entry name" value="DNA-glycosylase"/>
    <property type="match status" value="1"/>
</dbReference>
<evidence type="ECO:0000313" key="8">
    <source>
        <dbReference type="Proteomes" id="UP000320216"/>
    </source>
</evidence>
<dbReference type="InterPro" id="IPR023170">
    <property type="entry name" value="HhH_base_excis_C"/>
</dbReference>
<dbReference type="Gene3D" id="1.10.1670.10">
    <property type="entry name" value="Helix-hairpin-Helix base-excision DNA repair enzymes (C-terminal)"/>
    <property type="match status" value="1"/>
</dbReference>
<dbReference type="Proteomes" id="UP000320216">
    <property type="component" value="Chromosome"/>
</dbReference>
<dbReference type="GO" id="GO:0043916">
    <property type="term" value="F:DNA-7-methylguanine glycosylase activity"/>
    <property type="evidence" value="ECO:0007669"/>
    <property type="project" value="TreeGrafter"/>
</dbReference>
<dbReference type="GO" id="GO:0008725">
    <property type="term" value="F:DNA-3-methyladenine glycosylase activity"/>
    <property type="evidence" value="ECO:0007669"/>
    <property type="project" value="TreeGrafter"/>
</dbReference>
<proteinExistence type="predicted"/>
<dbReference type="InterPro" id="IPR037046">
    <property type="entry name" value="AlkA_N_sf"/>
</dbReference>
<dbReference type="KEGG" id="huw:FPZ11_01515"/>
<keyword evidence="4" id="KW-0234">DNA repair</keyword>
<evidence type="ECO:0000256" key="3">
    <source>
        <dbReference type="ARBA" id="ARBA00022763"/>
    </source>
</evidence>
<dbReference type="EC" id="3.2.2.21" evidence="2"/>
<name>A0A5B8M883_9MICO</name>
<sequence length="268" mass="28282">MLRSLVNHSVPGVERVDLDDGTVTRLLRTASGLVPVTVAVLDDGVRILGGGDAETTEIVREWFDLDTDIDAVGEAFAGDAVLGPLVRERPAVRVIGHPDAFEAAVQTVLGQQVSLAACRTFTGRLAAAYGAPGPGELLAFPEARVVADADLDQLRAAVGIPLARARTVIAVAAAFADGLRVRRGEDAATVRSALLALPGIGPWTVDYLALRVLRDPDAYPVGDLVLRRALGGVTPAAASELGERWRPWRAYATMQLWTADAFSRTSSA</sequence>
<dbReference type="GO" id="GO:0032993">
    <property type="term" value="C:protein-DNA complex"/>
    <property type="evidence" value="ECO:0007669"/>
    <property type="project" value="TreeGrafter"/>
</dbReference>
<dbReference type="Pfam" id="PF06029">
    <property type="entry name" value="AlkA_N"/>
    <property type="match status" value="1"/>
</dbReference>
<dbReference type="InterPro" id="IPR010316">
    <property type="entry name" value="AlkA_N"/>
</dbReference>
<accession>A0A5B8M883</accession>
<evidence type="ECO:0000259" key="5">
    <source>
        <dbReference type="SMART" id="SM00478"/>
    </source>
</evidence>
<dbReference type="InterPro" id="IPR051912">
    <property type="entry name" value="Alkylbase_DNA_Glycosylase/TA"/>
</dbReference>
<keyword evidence="8" id="KW-1185">Reference proteome</keyword>
<dbReference type="GO" id="GO:0005737">
    <property type="term" value="C:cytoplasm"/>
    <property type="evidence" value="ECO:0007669"/>
    <property type="project" value="TreeGrafter"/>
</dbReference>
<dbReference type="Pfam" id="PF00730">
    <property type="entry name" value="HhH-GPD"/>
    <property type="match status" value="1"/>
</dbReference>
<dbReference type="CDD" id="cd00056">
    <property type="entry name" value="ENDO3c"/>
    <property type="match status" value="1"/>
</dbReference>
<feature type="domain" description="HhH-GPD" evidence="5">
    <location>
        <begin position="109"/>
        <end position="261"/>
    </location>
</feature>
<evidence type="ECO:0000256" key="2">
    <source>
        <dbReference type="ARBA" id="ARBA00012000"/>
    </source>
</evidence>
<reference evidence="7 8" key="1">
    <citation type="submission" date="2019-07" db="EMBL/GenBank/DDBJ databases">
        <title>Full genome sequence of Humibacter sp. WJ7-1.</title>
        <authorList>
            <person name="Im W.-T."/>
        </authorList>
    </citation>
    <scope>NUCLEOTIDE SEQUENCE [LARGE SCALE GENOMIC DNA]</scope>
    <source>
        <strain evidence="7 8">WJ7-1</strain>
    </source>
</reference>
<comment type="catalytic activity">
    <reaction evidence="1">
        <text>Hydrolysis of alkylated DNA, releasing 3-methyladenine, 3-methylguanine, 7-methylguanine and 7-methyladenine.</text>
        <dbReference type="EC" id="3.2.2.21"/>
    </reaction>
</comment>
<gene>
    <name evidence="7" type="ORF">FPZ11_01515</name>
</gene>
<dbReference type="OrthoDB" id="9811249at2"/>
<dbReference type="Gene3D" id="3.30.310.20">
    <property type="entry name" value="DNA-3-methyladenine glycosylase AlkA, N-terminal domain"/>
    <property type="match status" value="1"/>
</dbReference>
<dbReference type="EMBL" id="CP042305">
    <property type="protein sequence ID" value="QDZ16616.1"/>
    <property type="molecule type" value="Genomic_DNA"/>
</dbReference>
<dbReference type="InterPro" id="IPR003265">
    <property type="entry name" value="HhH-GPD_domain"/>
</dbReference>
<dbReference type="SMART" id="SM01009">
    <property type="entry name" value="AlkA_N"/>
    <property type="match status" value="1"/>
</dbReference>
<evidence type="ECO:0000256" key="4">
    <source>
        <dbReference type="ARBA" id="ARBA00023204"/>
    </source>
</evidence>
<dbReference type="Gene3D" id="1.10.340.30">
    <property type="entry name" value="Hypothetical protein, domain 2"/>
    <property type="match status" value="1"/>
</dbReference>
<dbReference type="AlphaFoldDB" id="A0A5B8M883"/>
<feature type="domain" description="DNA-3-methyladenine glycosylase AlkA N-terminal" evidence="6">
    <location>
        <begin position="1"/>
        <end position="99"/>
    </location>
</feature>
<dbReference type="InterPro" id="IPR011257">
    <property type="entry name" value="DNA_glycosylase"/>
</dbReference>